<name>A0A2T0BFG3_9CLOT</name>
<dbReference type="RefSeq" id="WP_106059577.1">
    <property type="nucleotide sequence ID" value="NZ_PVXQ01000014.1"/>
</dbReference>
<evidence type="ECO:0008006" key="3">
    <source>
        <dbReference type="Google" id="ProtNLM"/>
    </source>
</evidence>
<dbReference type="AlphaFoldDB" id="A0A2T0BFG3"/>
<comment type="caution">
    <text evidence="1">The sequence shown here is derived from an EMBL/GenBank/DDBJ whole genome shotgun (WGS) entry which is preliminary data.</text>
</comment>
<dbReference type="EMBL" id="PVXQ01000014">
    <property type="protein sequence ID" value="PRR82619.1"/>
    <property type="molecule type" value="Genomic_DNA"/>
</dbReference>
<evidence type="ECO:0000313" key="2">
    <source>
        <dbReference type="Proteomes" id="UP000239471"/>
    </source>
</evidence>
<dbReference type="OrthoDB" id="1912743at2"/>
<reference evidence="1 2" key="1">
    <citation type="submission" date="2018-03" db="EMBL/GenBank/DDBJ databases">
        <title>Genome sequence of Clostridium vincentii DSM 10228.</title>
        <authorList>
            <person name="Poehlein A."/>
            <person name="Daniel R."/>
        </authorList>
    </citation>
    <scope>NUCLEOTIDE SEQUENCE [LARGE SCALE GENOMIC DNA]</scope>
    <source>
        <strain evidence="1 2">DSM 10228</strain>
    </source>
</reference>
<dbReference type="Proteomes" id="UP000239471">
    <property type="component" value="Unassembled WGS sequence"/>
</dbReference>
<accession>A0A2T0BFG3</accession>
<sequence>MNDFNTKKLYSDIIFAMESLNGFVSKETLNRRKYIRYLNIVKECSENKDKINFKNNKEILAQLSNCQKCKCFNCDKECSAEGCNRCEPGGMVSQCDNKIATVYHFSDKTFQLKSNKLRSSATYKVLAIIEDIEYKEFFVVLSLGKKKYISYYYSEIGGDTFSEIKDIEDFNFAIKVFENSEVSMRG</sequence>
<organism evidence="1 2">
    <name type="scientific">Clostridium vincentii</name>
    <dbReference type="NCBI Taxonomy" id="52704"/>
    <lineage>
        <taxon>Bacteria</taxon>
        <taxon>Bacillati</taxon>
        <taxon>Bacillota</taxon>
        <taxon>Clostridia</taxon>
        <taxon>Eubacteriales</taxon>
        <taxon>Clostridiaceae</taxon>
        <taxon>Clostridium</taxon>
    </lineage>
</organism>
<gene>
    <name evidence="1" type="ORF">CLVI_15860</name>
</gene>
<proteinExistence type="predicted"/>
<evidence type="ECO:0000313" key="1">
    <source>
        <dbReference type="EMBL" id="PRR82619.1"/>
    </source>
</evidence>
<protein>
    <recommendedName>
        <fullName evidence="3">DUF1292 domain-containing protein</fullName>
    </recommendedName>
</protein>
<keyword evidence="2" id="KW-1185">Reference proteome</keyword>